<evidence type="ECO:0000313" key="2">
    <source>
        <dbReference type="Proteomes" id="UP000788993"/>
    </source>
</evidence>
<dbReference type="Proteomes" id="UP000788993">
    <property type="component" value="Unassembled WGS sequence"/>
</dbReference>
<proteinExistence type="predicted"/>
<name>A0A9P8TAP0_9ASCO</name>
<comment type="caution">
    <text evidence="1">The sequence shown here is derived from an EMBL/GenBank/DDBJ whole genome shotgun (WGS) entry which is preliminary data.</text>
</comment>
<evidence type="ECO:0000313" key="1">
    <source>
        <dbReference type="EMBL" id="KAH3672618.1"/>
    </source>
</evidence>
<sequence>MTILSIPDGPGVPLHQYSIASFLEKSVRPLATTSFVLNKHLKQQEVEGLKSGGLPICSRVSDLIPSAATIRS</sequence>
<protein>
    <submittedName>
        <fullName evidence="1">Uncharacterized protein</fullName>
    </submittedName>
</protein>
<keyword evidence="2" id="KW-1185">Reference proteome</keyword>
<accession>A0A9P8TAP0</accession>
<reference evidence="1" key="1">
    <citation type="journal article" date="2021" name="Open Biol.">
        <title>Shared evolutionary footprints suggest mitochondrial oxidative damage underlies multiple complex I losses in fungi.</title>
        <authorList>
            <person name="Schikora-Tamarit M.A."/>
            <person name="Marcet-Houben M."/>
            <person name="Nosek J."/>
            <person name="Gabaldon T."/>
        </authorList>
    </citation>
    <scope>NUCLEOTIDE SEQUENCE</scope>
    <source>
        <strain evidence="1">NCAIM Y.01608</strain>
    </source>
</reference>
<dbReference type="AlphaFoldDB" id="A0A9P8TAP0"/>
<gene>
    <name evidence="1" type="ORF">OGATHE_002263</name>
</gene>
<dbReference type="EMBL" id="JAEUBD010000753">
    <property type="protein sequence ID" value="KAH3672618.1"/>
    <property type="molecule type" value="Genomic_DNA"/>
</dbReference>
<organism evidence="1 2">
    <name type="scientific">Ogataea polymorpha</name>
    <dbReference type="NCBI Taxonomy" id="460523"/>
    <lineage>
        <taxon>Eukaryota</taxon>
        <taxon>Fungi</taxon>
        <taxon>Dikarya</taxon>
        <taxon>Ascomycota</taxon>
        <taxon>Saccharomycotina</taxon>
        <taxon>Pichiomycetes</taxon>
        <taxon>Pichiales</taxon>
        <taxon>Pichiaceae</taxon>
        <taxon>Ogataea</taxon>
    </lineage>
</organism>
<reference evidence="1" key="2">
    <citation type="submission" date="2021-01" db="EMBL/GenBank/DDBJ databases">
        <authorList>
            <person name="Schikora-Tamarit M.A."/>
        </authorList>
    </citation>
    <scope>NUCLEOTIDE SEQUENCE</scope>
    <source>
        <strain evidence="1">NCAIM Y.01608</strain>
    </source>
</reference>